<keyword evidence="2" id="KW-1185">Reference proteome</keyword>
<name>A0ABX4N913_9LEPT</name>
<gene>
    <name evidence="1" type="ORF">CH378_11310</name>
</gene>
<dbReference type="EMBL" id="NPDP01000018">
    <property type="protein sequence ID" value="PJZ29695.1"/>
    <property type="molecule type" value="Genomic_DNA"/>
</dbReference>
<dbReference type="Proteomes" id="UP000231919">
    <property type="component" value="Unassembled WGS sequence"/>
</dbReference>
<protein>
    <submittedName>
        <fullName evidence="1">Uncharacterized protein</fullName>
    </submittedName>
</protein>
<dbReference type="RefSeq" id="WP_100755580.1">
    <property type="nucleotide sequence ID" value="NZ_NPDP01000018.1"/>
</dbReference>
<sequence length="63" mass="7225">MRLRLREFLQKTKSSATVSTAFPIVWKGSNDSEETVKGSSKVADNRLTEQQLLFISEYYLVAR</sequence>
<comment type="caution">
    <text evidence="1">The sequence shown here is derived from an EMBL/GenBank/DDBJ whole genome shotgun (WGS) entry which is preliminary data.</text>
</comment>
<proteinExistence type="predicted"/>
<accession>A0ABX4N913</accession>
<reference evidence="1 2" key="1">
    <citation type="submission" date="2017-07" db="EMBL/GenBank/DDBJ databases">
        <title>Leptospira spp. isolated from tropical soils.</title>
        <authorList>
            <person name="Thibeaux R."/>
            <person name="Iraola G."/>
            <person name="Ferres I."/>
            <person name="Bierque E."/>
            <person name="Girault D."/>
            <person name="Soupe-Gilbert M.-E."/>
            <person name="Picardeau M."/>
            <person name="Goarant C."/>
        </authorList>
    </citation>
    <scope>NUCLEOTIDE SEQUENCE [LARGE SCALE GENOMIC DNA]</scope>
    <source>
        <strain evidence="1 2">JW2-C-B1</strain>
    </source>
</reference>
<evidence type="ECO:0000313" key="2">
    <source>
        <dbReference type="Proteomes" id="UP000231919"/>
    </source>
</evidence>
<evidence type="ECO:0000313" key="1">
    <source>
        <dbReference type="EMBL" id="PJZ29695.1"/>
    </source>
</evidence>
<organism evidence="1 2">
    <name type="scientific">Leptospira kmetyi</name>
    <dbReference type="NCBI Taxonomy" id="408139"/>
    <lineage>
        <taxon>Bacteria</taxon>
        <taxon>Pseudomonadati</taxon>
        <taxon>Spirochaetota</taxon>
        <taxon>Spirochaetia</taxon>
        <taxon>Leptospirales</taxon>
        <taxon>Leptospiraceae</taxon>
        <taxon>Leptospira</taxon>
    </lineage>
</organism>